<proteinExistence type="predicted"/>
<evidence type="ECO:0000256" key="1">
    <source>
        <dbReference type="SAM" id="Phobius"/>
    </source>
</evidence>
<keyword evidence="3" id="KW-1185">Reference proteome</keyword>
<evidence type="ECO:0000313" key="3">
    <source>
        <dbReference type="Proteomes" id="UP000198287"/>
    </source>
</evidence>
<reference evidence="2 3" key="1">
    <citation type="submission" date="2015-12" db="EMBL/GenBank/DDBJ databases">
        <title>The genome of Folsomia candida.</title>
        <authorList>
            <person name="Faddeeva A."/>
            <person name="Derks M.F."/>
            <person name="Anvar Y."/>
            <person name="Smit S."/>
            <person name="Van Straalen N."/>
            <person name="Roelofs D."/>
        </authorList>
    </citation>
    <scope>NUCLEOTIDE SEQUENCE [LARGE SCALE GENOMIC DNA]</scope>
    <source>
        <strain evidence="2 3">VU population</strain>
        <tissue evidence="2">Whole body</tissue>
    </source>
</reference>
<dbReference type="Proteomes" id="UP000198287">
    <property type="component" value="Unassembled WGS sequence"/>
</dbReference>
<comment type="caution">
    <text evidence="2">The sequence shown here is derived from an EMBL/GenBank/DDBJ whole genome shotgun (WGS) entry which is preliminary data.</text>
</comment>
<gene>
    <name evidence="2" type="ORF">Fcan01_28335</name>
</gene>
<accession>A0A226CTW8</accession>
<keyword evidence="1" id="KW-0812">Transmembrane</keyword>
<dbReference type="AlphaFoldDB" id="A0A226CTW8"/>
<dbReference type="EMBL" id="LNIX01000069">
    <property type="protein sequence ID" value="OXA36905.1"/>
    <property type="molecule type" value="Genomic_DNA"/>
</dbReference>
<evidence type="ECO:0000313" key="2">
    <source>
        <dbReference type="EMBL" id="OXA36905.1"/>
    </source>
</evidence>
<name>A0A226CTW8_FOLCA</name>
<sequence length="278" mass="32563">MPNFVRLTHLSLSARFAPVKPLFYFQAPIIPDERPIFGCQASPWQTPREPCIIYDMIPNLVMAMLNISLRRHPWDQNQICGVLDLHSQPLFNANKILMGINSYRYVADARDQFRYCKFKEFSDTARHLNFAAWVAPFNWIVWVSGRQTKLKGVISIAMIATLVFYETFFTSMFVVPIHTENNPGFADLLKSGYRMAYFEQANNTSVVDDYFKYYEYYEYDFKQLGIYEWIKDSKYFFLVKRNESLDRLVTNQTLKVMTVSGNPDYRDNGFDPVLESLA</sequence>
<organism evidence="2 3">
    <name type="scientific">Folsomia candida</name>
    <name type="common">Springtail</name>
    <dbReference type="NCBI Taxonomy" id="158441"/>
    <lineage>
        <taxon>Eukaryota</taxon>
        <taxon>Metazoa</taxon>
        <taxon>Ecdysozoa</taxon>
        <taxon>Arthropoda</taxon>
        <taxon>Hexapoda</taxon>
        <taxon>Collembola</taxon>
        <taxon>Entomobryomorpha</taxon>
        <taxon>Isotomoidea</taxon>
        <taxon>Isotomidae</taxon>
        <taxon>Proisotominae</taxon>
        <taxon>Folsomia</taxon>
    </lineage>
</organism>
<feature type="transmembrane region" description="Helical" evidence="1">
    <location>
        <begin position="153"/>
        <end position="175"/>
    </location>
</feature>
<keyword evidence="1" id="KW-0472">Membrane</keyword>
<keyword evidence="1" id="KW-1133">Transmembrane helix</keyword>
<protein>
    <submittedName>
        <fullName evidence="2">Uncharacterized protein</fullName>
    </submittedName>
</protein>